<comment type="caution">
    <text evidence="2">The sequence shown here is derived from an EMBL/GenBank/DDBJ whole genome shotgun (WGS) entry which is preliminary data.</text>
</comment>
<gene>
    <name evidence="2" type="ORF">GGX14DRAFT_571542</name>
</gene>
<dbReference type="Proteomes" id="UP001219525">
    <property type="component" value="Unassembled WGS sequence"/>
</dbReference>
<feature type="compositionally biased region" description="Polar residues" evidence="1">
    <location>
        <begin position="152"/>
        <end position="174"/>
    </location>
</feature>
<dbReference type="EMBL" id="JARJCW010000059">
    <property type="protein sequence ID" value="KAJ7201415.1"/>
    <property type="molecule type" value="Genomic_DNA"/>
</dbReference>
<protein>
    <submittedName>
        <fullName evidence="2">Uncharacterized protein</fullName>
    </submittedName>
</protein>
<evidence type="ECO:0000256" key="1">
    <source>
        <dbReference type="SAM" id="MobiDB-lite"/>
    </source>
</evidence>
<reference evidence="2" key="1">
    <citation type="submission" date="2023-03" db="EMBL/GenBank/DDBJ databases">
        <title>Massive genome expansion in bonnet fungi (Mycena s.s.) driven by repeated elements and novel gene families across ecological guilds.</title>
        <authorList>
            <consortium name="Lawrence Berkeley National Laboratory"/>
            <person name="Harder C.B."/>
            <person name="Miyauchi S."/>
            <person name="Viragh M."/>
            <person name="Kuo A."/>
            <person name="Thoen E."/>
            <person name="Andreopoulos B."/>
            <person name="Lu D."/>
            <person name="Skrede I."/>
            <person name="Drula E."/>
            <person name="Henrissat B."/>
            <person name="Morin E."/>
            <person name="Kohler A."/>
            <person name="Barry K."/>
            <person name="LaButti K."/>
            <person name="Morin E."/>
            <person name="Salamov A."/>
            <person name="Lipzen A."/>
            <person name="Mereny Z."/>
            <person name="Hegedus B."/>
            <person name="Baldrian P."/>
            <person name="Stursova M."/>
            <person name="Weitz H."/>
            <person name="Taylor A."/>
            <person name="Grigoriev I.V."/>
            <person name="Nagy L.G."/>
            <person name="Martin F."/>
            <person name="Kauserud H."/>
        </authorList>
    </citation>
    <scope>NUCLEOTIDE SEQUENCE</scope>
    <source>
        <strain evidence="2">9144</strain>
    </source>
</reference>
<accession>A0AAD6V754</accession>
<dbReference type="SUPFAM" id="SSF46689">
    <property type="entry name" value="Homeodomain-like"/>
    <property type="match status" value="1"/>
</dbReference>
<dbReference type="AlphaFoldDB" id="A0AAD6V754"/>
<evidence type="ECO:0000313" key="2">
    <source>
        <dbReference type="EMBL" id="KAJ7201415.1"/>
    </source>
</evidence>
<sequence>MGRKKSILDELKRLMVHLCYNCSQKQANIAHDLNICLSSLEKILGRYLTDVDFIIGLIQRTPDMYLYEIQAEFMEVCGINTLLATIWRALSLRGFTRKQVYLLPWLLAHSGEPSARFVHSGSGTSGSLVVWRFGDSEVQRFGGLQPPPNYPRNLSPSHISPSNLAPESSTSPAS</sequence>
<feature type="region of interest" description="Disordered" evidence="1">
    <location>
        <begin position="144"/>
        <end position="174"/>
    </location>
</feature>
<proteinExistence type="predicted"/>
<name>A0AAD6V754_9AGAR</name>
<dbReference type="InterPro" id="IPR009057">
    <property type="entry name" value="Homeodomain-like_sf"/>
</dbReference>
<organism evidence="2 3">
    <name type="scientific">Mycena pura</name>
    <dbReference type="NCBI Taxonomy" id="153505"/>
    <lineage>
        <taxon>Eukaryota</taxon>
        <taxon>Fungi</taxon>
        <taxon>Dikarya</taxon>
        <taxon>Basidiomycota</taxon>
        <taxon>Agaricomycotina</taxon>
        <taxon>Agaricomycetes</taxon>
        <taxon>Agaricomycetidae</taxon>
        <taxon>Agaricales</taxon>
        <taxon>Marasmiineae</taxon>
        <taxon>Mycenaceae</taxon>
        <taxon>Mycena</taxon>
    </lineage>
</organism>
<keyword evidence="3" id="KW-1185">Reference proteome</keyword>
<evidence type="ECO:0000313" key="3">
    <source>
        <dbReference type="Proteomes" id="UP001219525"/>
    </source>
</evidence>